<dbReference type="GO" id="GO:0016020">
    <property type="term" value="C:membrane"/>
    <property type="evidence" value="ECO:0007669"/>
    <property type="project" value="UniProtKB-SubCell"/>
</dbReference>
<evidence type="ECO:0000256" key="4">
    <source>
        <dbReference type="ARBA" id="ARBA00022723"/>
    </source>
</evidence>
<evidence type="ECO:0000313" key="11">
    <source>
        <dbReference type="Proteomes" id="UP001497525"/>
    </source>
</evidence>
<evidence type="ECO:0000256" key="3">
    <source>
        <dbReference type="ARBA" id="ARBA00022692"/>
    </source>
</evidence>
<name>A0AAV2TY17_CALDB</name>
<evidence type="ECO:0000256" key="6">
    <source>
        <dbReference type="ARBA" id="ARBA00023004"/>
    </source>
</evidence>
<organism evidence="10 11">
    <name type="scientific">Calicophoron daubneyi</name>
    <name type="common">Rumen fluke</name>
    <name type="synonym">Paramphistomum daubneyi</name>
    <dbReference type="NCBI Taxonomy" id="300641"/>
    <lineage>
        <taxon>Eukaryota</taxon>
        <taxon>Metazoa</taxon>
        <taxon>Spiralia</taxon>
        <taxon>Lophotrochozoa</taxon>
        <taxon>Platyhelminthes</taxon>
        <taxon>Trematoda</taxon>
        <taxon>Digenea</taxon>
        <taxon>Plagiorchiida</taxon>
        <taxon>Pronocephalata</taxon>
        <taxon>Paramphistomoidea</taxon>
        <taxon>Paramphistomidae</taxon>
        <taxon>Calicophoron</taxon>
    </lineage>
</organism>
<feature type="region of interest" description="Disordered" evidence="8">
    <location>
        <begin position="1"/>
        <end position="21"/>
    </location>
</feature>
<dbReference type="GO" id="GO:0005739">
    <property type="term" value="C:mitochondrion"/>
    <property type="evidence" value="ECO:0007669"/>
    <property type="project" value="GOC"/>
</dbReference>
<evidence type="ECO:0000256" key="5">
    <source>
        <dbReference type="ARBA" id="ARBA00022989"/>
    </source>
</evidence>
<keyword evidence="6" id="KW-0408">Iron</keyword>
<evidence type="ECO:0000256" key="7">
    <source>
        <dbReference type="ARBA" id="ARBA00023136"/>
    </source>
</evidence>
<evidence type="ECO:0000256" key="2">
    <source>
        <dbReference type="ARBA" id="ARBA00022617"/>
    </source>
</evidence>
<comment type="subcellular location">
    <subcellularLocation>
        <location evidence="1">Membrane</location>
        <topology evidence="1">Multi-pass membrane protein</topology>
    </subcellularLocation>
</comment>
<keyword evidence="7 9" id="KW-0472">Membrane</keyword>
<evidence type="ECO:0000256" key="8">
    <source>
        <dbReference type="SAM" id="MobiDB-lite"/>
    </source>
</evidence>
<dbReference type="AlphaFoldDB" id="A0AAV2TY17"/>
<keyword evidence="2" id="KW-0349">Heme</keyword>
<proteinExistence type="predicted"/>
<feature type="transmembrane region" description="Helical" evidence="9">
    <location>
        <begin position="32"/>
        <end position="51"/>
    </location>
</feature>
<evidence type="ECO:0008006" key="12">
    <source>
        <dbReference type="Google" id="ProtNLM"/>
    </source>
</evidence>
<dbReference type="PANTHER" id="PTHR10978">
    <property type="entry name" value="SUCCINATE DEHYDROGENASE CYTOCHROME B560 SUBUNIT"/>
    <property type="match status" value="1"/>
</dbReference>
<dbReference type="InterPro" id="IPR034804">
    <property type="entry name" value="SQR/QFR_C/D"/>
</dbReference>
<gene>
    <name evidence="10" type="ORF">CDAUBV1_LOCUS16434</name>
</gene>
<dbReference type="Pfam" id="PF01127">
    <property type="entry name" value="Sdh_cyt"/>
    <property type="match status" value="1"/>
</dbReference>
<feature type="transmembrane region" description="Helical" evidence="9">
    <location>
        <begin position="63"/>
        <end position="84"/>
    </location>
</feature>
<dbReference type="GO" id="GO:0006099">
    <property type="term" value="P:tricarboxylic acid cycle"/>
    <property type="evidence" value="ECO:0007669"/>
    <property type="project" value="InterPro"/>
</dbReference>
<dbReference type="PROSITE" id="PS01001">
    <property type="entry name" value="SDH_CYT_2"/>
    <property type="match status" value="1"/>
</dbReference>
<evidence type="ECO:0000256" key="1">
    <source>
        <dbReference type="ARBA" id="ARBA00004141"/>
    </source>
</evidence>
<evidence type="ECO:0000256" key="9">
    <source>
        <dbReference type="SAM" id="Phobius"/>
    </source>
</evidence>
<keyword evidence="3 9" id="KW-0812">Transmembrane</keyword>
<evidence type="ECO:0000313" key="10">
    <source>
        <dbReference type="EMBL" id="CAL5141167.1"/>
    </source>
</evidence>
<dbReference type="GO" id="GO:0009055">
    <property type="term" value="F:electron transfer activity"/>
    <property type="evidence" value="ECO:0007669"/>
    <property type="project" value="InterPro"/>
</dbReference>
<comment type="caution">
    <text evidence="10">The sequence shown here is derived from an EMBL/GenBank/DDBJ whole genome shotgun (WGS) entry which is preliminary data.</text>
</comment>
<feature type="compositionally biased region" description="Basic and acidic residues" evidence="8">
    <location>
        <begin position="11"/>
        <end position="21"/>
    </location>
</feature>
<dbReference type="InterPro" id="IPR018495">
    <property type="entry name" value="Succ_DH_cyt_bsu_CS"/>
</dbReference>
<dbReference type="Gene3D" id="1.20.1300.10">
    <property type="entry name" value="Fumarate reductase/succinate dehydrogenase, transmembrane subunit"/>
    <property type="match status" value="1"/>
</dbReference>
<dbReference type="InterPro" id="IPR014314">
    <property type="entry name" value="Succ_DH_cytb556"/>
</dbReference>
<accession>A0AAV2TY17</accession>
<dbReference type="PANTHER" id="PTHR10978:SF5">
    <property type="entry name" value="SUCCINATE DEHYDROGENASE CYTOCHROME B560 SUBUNIT, MITOCHONDRIAL"/>
    <property type="match status" value="1"/>
</dbReference>
<dbReference type="CDD" id="cd03499">
    <property type="entry name" value="SQR_TypeC_SdhC"/>
    <property type="match status" value="1"/>
</dbReference>
<protein>
    <recommendedName>
        <fullName evidence="12">Succinate dehydrogenase cytochrome b556 subunit</fullName>
    </recommendedName>
</protein>
<dbReference type="SUPFAM" id="SSF81343">
    <property type="entry name" value="Fumarate reductase respiratory complex transmembrane subunits"/>
    <property type="match status" value="1"/>
</dbReference>
<dbReference type="InterPro" id="IPR000701">
    <property type="entry name" value="SuccDH_FuR_B_TM-su"/>
</dbReference>
<keyword evidence="4" id="KW-0479">Metal-binding</keyword>
<feature type="transmembrane region" description="Helical" evidence="9">
    <location>
        <begin position="105"/>
        <end position="124"/>
    </location>
</feature>
<keyword evidence="5 9" id="KW-1133">Transmembrane helix</keyword>
<dbReference type="GO" id="GO:0006121">
    <property type="term" value="P:mitochondrial electron transport, succinate to ubiquinone"/>
    <property type="evidence" value="ECO:0007669"/>
    <property type="project" value="TreeGrafter"/>
</dbReference>
<dbReference type="EMBL" id="CAXLJL010000822">
    <property type="protein sequence ID" value="CAL5141167.1"/>
    <property type="molecule type" value="Genomic_DNA"/>
</dbReference>
<dbReference type="Proteomes" id="UP001497525">
    <property type="component" value="Unassembled WGS sequence"/>
</dbReference>
<dbReference type="GO" id="GO:0046872">
    <property type="term" value="F:metal ion binding"/>
    <property type="evidence" value="ECO:0007669"/>
    <property type="project" value="UniProtKB-KW"/>
</dbReference>
<sequence length="128" mass="14071">MAPALFSPYGPEDRSHKQGDSVERASVGHPRCLNPVWVFFGISAFWFTGHYDQMIDFVKALSLGPAVIAGCKFLVAYFPCYHCLNGVRHLAWDNAMGFPIKTCNRTGFTVLSLSVLCAAALAMLRVEA</sequence>
<reference evidence="10" key="1">
    <citation type="submission" date="2024-06" db="EMBL/GenBank/DDBJ databases">
        <authorList>
            <person name="Liu X."/>
            <person name="Lenzi L."/>
            <person name="Haldenby T S."/>
            <person name="Uol C."/>
        </authorList>
    </citation>
    <scope>NUCLEOTIDE SEQUENCE</scope>
</reference>